<gene>
    <name evidence="1" type="ORF">BKD89_04640</name>
</gene>
<dbReference type="OMA" id="CWSNESV"/>
<dbReference type="EMBL" id="CP017686">
    <property type="protein sequence ID" value="AYQ55090.1"/>
    <property type="molecule type" value="Genomic_DNA"/>
</dbReference>
<dbReference type="Pfam" id="PF12176">
    <property type="entry name" value="MtaB"/>
    <property type="match status" value="1"/>
</dbReference>
<keyword evidence="1" id="KW-0808">Transferase</keyword>
<dbReference type="Proteomes" id="UP000273278">
    <property type="component" value="Chromosome"/>
</dbReference>
<dbReference type="InterPro" id="IPR021079">
    <property type="entry name" value="MeOH-cob_MeTrfase_bsu"/>
</dbReference>
<dbReference type="AlphaFoldDB" id="A0A3G3IGW4"/>
<reference evidence="1 2" key="1">
    <citation type="submission" date="2016-10" db="EMBL/GenBank/DDBJ databases">
        <title>Complete genome of the TMA-utilizing, human hosted archaeon Methanomethylophilus alvus Gen. nov, sp. nov., strain Mx-05, derived from a pure culture.</title>
        <authorList>
            <person name="Brugere J.-F."/>
            <person name="Ben Hania W."/>
            <person name="Chaudhary P.P."/>
            <person name="Gaci N."/>
            <person name="Borrel G."/>
            <person name="Cao Van Tuat L."/>
            <person name="Fardeau M.-L."/>
            <person name="Harris H.M.B."/>
            <person name="O'Toole P.W."/>
            <person name="Ollivier B."/>
        </authorList>
    </citation>
    <scope>NUCLEOTIDE SEQUENCE [LARGE SCALE GENOMIC DNA]</scope>
    <source>
        <strain evidence="1 2">Mx-05</strain>
    </source>
</reference>
<proteinExistence type="predicted"/>
<dbReference type="GO" id="GO:0008168">
    <property type="term" value="F:methyltransferase activity"/>
    <property type="evidence" value="ECO:0007669"/>
    <property type="project" value="UniProtKB-KW"/>
</dbReference>
<dbReference type="GO" id="GO:0032259">
    <property type="term" value="P:methylation"/>
    <property type="evidence" value="ECO:0007669"/>
    <property type="project" value="UniProtKB-KW"/>
</dbReference>
<organism evidence="1 2">
    <name type="scientific">Methanomethylophilus alvi</name>
    <dbReference type="NCBI Taxonomy" id="1291540"/>
    <lineage>
        <taxon>Archaea</taxon>
        <taxon>Methanobacteriati</taxon>
        <taxon>Thermoplasmatota</taxon>
        <taxon>Thermoplasmata</taxon>
        <taxon>Methanomassiliicoccales</taxon>
        <taxon>Methanomethylophilaceae</taxon>
        <taxon>Methanomethylophilus</taxon>
    </lineage>
</organism>
<evidence type="ECO:0000313" key="1">
    <source>
        <dbReference type="EMBL" id="AYQ55090.1"/>
    </source>
</evidence>
<dbReference type="GeneID" id="41321729"/>
<name>A0A3G3IGW4_9ARCH</name>
<evidence type="ECO:0000313" key="2">
    <source>
        <dbReference type="Proteomes" id="UP000273278"/>
    </source>
</evidence>
<accession>A0A3G3IGW4</accession>
<dbReference type="RefSeq" id="WP_015504830.1">
    <property type="nucleotide sequence ID" value="NZ_CAYASN010000008.1"/>
</dbReference>
<keyword evidence="1" id="KW-0489">Methyltransferase</keyword>
<sequence length="466" mass="51199">MTSVKYTGMAYKSADDMVMGTALHPVSEGFGLKIGAGQVVPEINYAPRPGTEKDPAKLRKEYVDYITTDILNRAVTAGFPAVHLETEWVSQMNQEKLCAPVVAGQKEVCEKFHEEYGIACGVRQTIPDQREHDMGLRPGMDSVHAYPEKFFECCDYACENGADNLSVESVGGKEFADYAVTHGDIVAFLFGVGYLGSIDMDYIWNQMVDIAKRNRTVPGGDTDCSGANVSMFMAGGMMDNDVQKTFSAITRAISAARTLVAWEAGAQGPDKDCGYEGIICKAIAGKPTTQEGKNCQCAHCDLMGNLSAQVCDCWSNESVEYHPEFGGTSVQCWLGSLGYEVALMNTAIQTHQEKTLRDLYCITDMTRSPESYILAYNNAYEIGKVIAENGDSYYLRSKAAAEKAIEIIESGYNSKTLQLTKKQYDVLEDCKKKIVALPTEEDAFVEQCVKEFTGVVPNFNMKNYGL</sequence>
<protein>
    <submittedName>
        <fullName evidence="1">Methanol--corrinoid methyltransferase</fullName>
    </submittedName>
</protein>